<proteinExistence type="predicted"/>
<name>A0A0F8WV71_9ZZZZ</name>
<dbReference type="AlphaFoldDB" id="A0A0F8WV71"/>
<evidence type="ECO:0000256" key="1">
    <source>
        <dbReference type="SAM" id="MobiDB-lite"/>
    </source>
</evidence>
<sequence length="69" mass="7334">MTHTKDVMQKEPCGCVGLGYAVNFCPLHAAAPELLEACRELVRSIEAGEGEGDSFDMAEHAIAKAESTP</sequence>
<feature type="region of interest" description="Disordered" evidence="1">
    <location>
        <begin position="49"/>
        <end position="69"/>
    </location>
</feature>
<accession>A0A0F8WV71</accession>
<protein>
    <submittedName>
        <fullName evidence="2">Uncharacterized protein</fullName>
    </submittedName>
</protein>
<organism evidence="2">
    <name type="scientific">marine sediment metagenome</name>
    <dbReference type="NCBI Taxonomy" id="412755"/>
    <lineage>
        <taxon>unclassified sequences</taxon>
        <taxon>metagenomes</taxon>
        <taxon>ecological metagenomes</taxon>
    </lineage>
</organism>
<reference evidence="2" key="1">
    <citation type="journal article" date="2015" name="Nature">
        <title>Complex archaea that bridge the gap between prokaryotes and eukaryotes.</title>
        <authorList>
            <person name="Spang A."/>
            <person name="Saw J.H."/>
            <person name="Jorgensen S.L."/>
            <person name="Zaremba-Niedzwiedzka K."/>
            <person name="Martijn J."/>
            <person name="Lind A.E."/>
            <person name="van Eijk R."/>
            <person name="Schleper C."/>
            <person name="Guy L."/>
            <person name="Ettema T.J."/>
        </authorList>
    </citation>
    <scope>NUCLEOTIDE SEQUENCE</scope>
</reference>
<dbReference type="EMBL" id="LAZR01062823">
    <property type="protein sequence ID" value="KKK60732.1"/>
    <property type="molecule type" value="Genomic_DNA"/>
</dbReference>
<evidence type="ECO:0000313" key="2">
    <source>
        <dbReference type="EMBL" id="KKK60732.1"/>
    </source>
</evidence>
<gene>
    <name evidence="2" type="ORF">LCGC14_3021400</name>
</gene>
<comment type="caution">
    <text evidence="2">The sequence shown here is derived from an EMBL/GenBank/DDBJ whole genome shotgun (WGS) entry which is preliminary data.</text>
</comment>